<dbReference type="Gene3D" id="2.30.30.40">
    <property type="entry name" value="SH3 Domains"/>
    <property type="match status" value="1"/>
</dbReference>
<feature type="signal peptide" evidence="5">
    <location>
        <begin position="1"/>
        <end position="29"/>
    </location>
</feature>
<feature type="domain" description="SH3" evidence="6">
    <location>
        <begin position="1434"/>
        <end position="1499"/>
    </location>
</feature>
<dbReference type="Pfam" id="PF20842">
    <property type="entry name" value="Rax2_2"/>
    <property type="match status" value="1"/>
</dbReference>
<dbReference type="EMBL" id="LSSN01002421">
    <property type="protein sequence ID" value="OMJ16176.1"/>
    <property type="molecule type" value="Genomic_DNA"/>
</dbReference>
<dbReference type="InterPro" id="IPR011043">
    <property type="entry name" value="Gal_Oxase/kelch_b-propeller"/>
</dbReference>
<evidence type="ECO:0000256" key="2">
    <source>
        <dbReference type="PROSITE-ProRule" id="PRU00192"/>
    </source>
</evidence>
<reference evidence="7 8" key="1">
    <citation type="submission" date="2017-01" db="EMBL/GenBank/DDBJ databases">
        <authorList>
            <person name="Mah S.A."/>
            <person name="Swanson W.J."/>
            <person name="Moy G.W."/>
            <person name="Vacquier V.D."/>
        </authorList>
    </citation>
    <scope>NUCLEOTIDE SEQUENCE [LARGE SCALE GENOMIC DNA]</scope>
    <source>
        <strain evidence="7 8">GSMNP</strain>
    </source>
</reference>
<dbReference type="SMART" id="SM00326">
    <property type="entry name" value="SH3"/>
    <property type="match status" value="1"/>
</dbReference>
<dbReference type="PROSITE" id="PS50002">
    <property type="entry name" value="SH3"/>
    <property type="match status" value="1"/>
</dbReference>
<organism evidence="7 8">
    <name type="scientific">Smittium culicis</name>
    <dbReference type="NCBI Taxonomy" id="133412"/>
    <lineage>
        <taxon>Eukaryota</taxon>
        <taxon>Fungi</taxon>
        <taxon>Fungi incertae sedis</taxon>
        <taxon>Zoopagomycota</taxon>
        <taxon>Kickxellomycotina</taxon>
        <taxon>Harpellomycetes</taxon>
        <taxon>Harpellales</taxon>
        <taxon>Legeriomycetaceae</taxon>
        <taxon>Smittium</taxon>
    </lineage>
</organism>
<dbReference type="InterPro" id="IPR001452">
    <property type="entry name" value="SH3_domain"/>
</dbReference>
<feature type="compositionally biased region" description="Polar residues" evidence="3">
    <location>
        <begin position="1309"/>
        <end position="1327"/>
    </location>
</feature>
<feature type="transmembrane region" description="Helical" evidence="4">
    <location>
        <begin position="1152"/>
        <end position="1180"/>
    </location>
</feature>
<keyword evidence="1 2" id="KW-0728">SH3 domain</keyword>
<dbReference type="STRING" id="133412.A0A1R1XNG5"/>
<dbReference type="PANTHER" id="PTHR31778:SF2">
    <property type="entry name" value="BUD SITE SELECTION PROTEIN RAX2"/>
    <property type="match status" value="1"/>
</dbReference>
<dbReference type="Pfam" id="PF12768">
    <property type="entry name" value="Rax2"/>
    <property type="match status" value="1"/>
</dbReference>
<feature type="compositionally biased region" description="Low complexity" evidence="3">
    <location>
        <begin position="1237"/>
        <end position="1252"/>
    </location>
</feature>
<dbReference type="Gene3D" id="2.120.10.80">
    <property type="entry name" value="Kelch-type beta propeller"/>
    <property type="match status" value="1"/>
</dbReference>
<sequence>MLSTMNLHLYPPYLSLFLFLSLFSRFTLPQTSPNNQLQINDTNQAIVFGNFDGISSNVPPQNINPLTSKAAQFSGNQAIPLDIETLENESISAGCSINYLGTDWYVFAGFFSSINNQPASNVFAINSQGKTNNFSGGVNGPVNSLYCDSANSIVWLGGNFTKPKAAFASSSISSFAEYQGKLLAYDFSKGLWNSSPWRGLDGDVLSLAPNKDSSIIWVGGIFNSTVDGSNTFSLNSQPVNLASAEIAGGNSFLTAPYSNPNNAICTDPKSNSTIPWLMRDLMPGFFDITFVYPITPTLLRIKNAQQDGRGTKSIRVQTHQNDTAIQFSYIDPVSKLQQFCTNECPLVQSSSVWQEFSFTVPTEVTGIKINIASYYGQGGGFEQVEVYQRDAVVYGNPKLNFPPCATTSLSNEINTTGQWVILGSNATNTQFIKTDINPKSNSNDISNSISAFPYISDSGFYDVYLDIPSCTLINDCQNRVSASVQLTVTAGPSGVLNATINQNVSDNTAVLLYSGYIPKSTAEFRSSVKLSFDPSTAANSQQSTLTLVFERVRFIRRKSFTGLNGIFGIRTDSSLVSLVQPSYGTTKSPLPDSSIVRSISSYDGGMIFAGSFNSTSKNIILYQDGKLLPLPNGGLNGDVYSTLYTNNTLYAGGMFTSTNDNSIRSSNFISLSFKNSTTVSDFSPIVGISGNVNVLSTYSPLNNTIIIGGLFSSSNLSSPSSSQGVALYNETSSLFVSPPLLGNGPTMAYSHNDYSVLAGQFTSIAAISASGIARIRPNSELAGVGSYNGSLVPNKNGILQINAITLQTIDNEPPILAAGGIFNTRSGSSNVAYLQDNSFQSLGNGVDGEVLSLASAGTYLFIGGKKNTNPGGFSGISIWDMKKKAFERSLPQLSTTSSNPVQDTFVSSFAIRPGTSTVIAGGNFDKAGSITCSSICTWDINELRWSPLSSQPLNGVVNSLMIANNNLYIGGQFVNGTSSSSVLVYNFNSDTFSPLSLSGTNLNPKSKTKRDLNTSLSFPGTVRQIAQTGTSPFYFLGDDNSSNSSFIYSSSESTGFLKLDDFNPSSQINSISVFGLNPTSNSNPRSNSNYTVVALGNLILSSGVKASSAALLNGSWVPYLYAVNSNGSPGIINSISSLAEPTHVNQRNRMKLLWVVLIALAISLFIVFLTVLAGLIYIYYKNRGESTAINSSTRSAPLALGAEKKTFGHAPAAGIAYGNVSPALMADKSPQLSNDGSRYSSHLSTSSHSVTSPFILPTRPSTSNQKEDENFLNLAPLESQPKTSQIIHPETQAPNITYTMPVAPVTNQRETNNDLSFDNVSPRSSFESDSEFYKPKTKQSLFVKDGGNRTISKSPVPFFSMPSENTKVNNNLVNKPDNHEFLKNTNQQTTAPYNEISNASEATKYIPAGLPQNKKDSIIHNIGRDQASIRNSLKIYPMYYAKFTFSSRENGELGFIAGDRVFVIDKSDEIWWMGIVDPGRGLPLEQGLFPATYVSSEPPSPTDYSH</sequence>
<comment type="caution">
    <text evidence="7">The sequence shown here is derived from an EMBL/GenBank/DDBJ whole genome shotgun (WGS) entry which is preliminary data.</text>
</comment>
<dbReference type="InterPro" id="IPR036028">
    <property type="entry name" value="SH3-like_dom_sf"/>
</dbReference>
<feature type="chain" id="PRO_5012616236" evidence="5">
    <location>
        <begin position="30"/>
        <end position="1506"/>
    </location>
</feature>
<dbReference type="SUPFAM" id="SSF50044">
    <property type="entry name" value="SH3-domain"/>
    <property type="match status" value="1"/>
</dbReference>
<evidence type="ECO:0000313" key="7">
    <source>
        <dbReference type="EMBL" id="OMJ16176.1"/>
    </source>
</evidence>
<dbReference type="CDD" id="cd00174">
    <property type="entry name" value="SH3"/>
    <property type="match status" value="1"/>
</dbReference>
<proteinExistence type="predicted"/>
<dbReference type="InterPro" id="IPR024982">
    <property type="entry name" value="Rax2-like_C"/>
</dbReference>
<keyword evidence="8" id="KW-1185">Reference proteome</keyword>
<dbReference type="InterPro" id="IPR048266">
    <property type="entry name" value="Rax2-like_second"/>
</dbReference>
<dbReference type="OrthoDB" id="2503993at2759"/>
<evidence type="ECO:0000256" key="4">
    <source>
        <dbReference type="SAM" id="Phobius"/>
    </source>
</evidence>
<evidence type="ECO:0000256" key="1">
    <source>
        <dbReference type="ARBA" id="ARBA00022443"/>
    </source>
</evidence>
<dbReference type="GO" id="GO:1902929">
    <property type="term" value="C:plasma membrane of growing cell tip"/>
    <property type="evidence" value="ECO:0007669"/>
    <property type="project" value="TreeGrafter"/>
</dbReference>
<keyword evidence="4" id="KW-0812">Transmembrane</keyword>
<dbReference type="Pfam" id="PF00018">
    <property type="entry name" value="SH3_1"/>
    <property type="match status" value="1"/>
</dbReference>
<feature type="region of interest" description="Disordered" evidence="3">
    <location>
        <begin position="1228"/>
        <end position="1268"/>
    </location>
</feature>
<evidence type="ECO:0000259" key="6">
    <source>
        <dbReference type="PROSITE" id="PS50002"/>
    </source>
</evidence>
<dbReference type="SUPFAM" id="SSF50965">
    <property type="entry name" value="Galactose oxidase, central domain"/>
    <property type="match status" value="1"/>
</dbReference>
<gene>
    <name evidence="7" type="ORF">AYI70_g6772</name>
</gene>
<dbReference type="Proteomes" id="UP000187283">
    <property type="component" value="Unassembled WGS sequence"/>
</dbReference>
<evidence type="ECO:0000313" key="8">
    <source>
        <dbReference type="Proteomes" id="UP000187283"/>
    </source>
</evidence>
<accession>A0A1R1XNG5</accession>
<keyword evidence="5" id="KW-0732">Signal</keyword>
<dbReference type="InterPro" id="IPR048265">
    <property type="entry name" value="Rax2-like_third"/>
</dbReference>
<evidence type="ECO:0000256" key="3">
    <source>
        <dbReference type="SAM" id="MobiDB-lite"/>
    </source>
</evidence>
<dbReference type="InterPro" id="IPR015915">
    <property type="entry name" value="Kelch-typ_b-propeller"/>
</dbReference>
<keyword evidence="4" id="KW-1133">Transmembrane helix</keyword>
<protein>
    <submittedName>
        <fullName evidence="7">Polarized growth protein rax2</fullName>
    </submittedName>
</protein>
<name>A0A1R1XNG5_9FUNG</name>
<dbReference type="PANTHER" id="PTHR31778">
    <property type="entry name" value="BUD SITE SELECTION PROTEIN RAX2"/>
    <property type="match status" value="1"/>
</dbReference>
<dbReference type="Pfam" id="PF20843">
    <property type="entry name" value="Rax2_3"/>
    <property type="match status" value="1"/>
</dbReference>
<keyword evidence="4" id="KW-0472">Membrane</keyword>
<feature type="region of interest" description="Disordered" evidence="3">
    <location>
        <begin position="1309"/>
        <end position="1332"/>
    </location>
</feature>
<evidence type="ECO:0000256" key="5">
    <source>
        <dbReference type="SAM" id="SignalP"/>
    </source>
</evidence>